<proteinExistence type="predicted"/>
<keyword evidence="2" id="KW-1185">Reference proteome</keyword>
<sequence>MFRTRELAITRQRSKALLPWVEQNVRNPDPRYPLPEHLQVWYVELQRERWVKNEAAERSLLHSALRRLHVKGC</sequence>
<evidence type="ECO:0000313" key="2">
    <source>
        <dbReference type="Proteomes" id="UP000192582"/>
    </source>
</evidence>
<protein>
    <submittedName>
        <fullName evidence="1">Uncharacterized protein</fullName>
    </submittedName>
</protein>
<dbReference type="RefSeq" id="WP_084047362.1">
    <property type="nucleotide sequence ID" value="NZ_FWWU01000008.1"/>
</dbReference>
<dbReference type="EMBL" id="FWWU01000008">
    <property type="protein sequence ID" value="SMB85471.1"/>
    <property type="molecule type" value="Genomic_DNA"/>
</dbReference>
<reference evidence="1 2" key="1">
    <citation type="submission" date="2017-04" db="EMBL/GenBank/DDBJ databases">
        <authorList>
            <person name="Afonso C.L."/>
            <person name="Miller P.J."/>
            <person name="Scott M.A."/>
            <person name="Spackman E."/>
            <person name="Goraichik I."/>
            <person name="Dimitrov K.M."/>
            <person name="Suarez D.L."/>
            <person name="Swayne D.E."/>
        </authorList>
    </citation>
    <scope>NUCLEOTIDE SEQUENCE [LARGE SCALE GENOMIC DNA]</scope>
    <source>
        <strain evidence="1 2">KR-140</strain>
    </source>
</reference>
<dbReference type="AlphaFoldDB" id="A0A1W1UXI7"/>
<dbReference type="Proteomes" id="UP000192582">
    <property type="component" value="Unassembled WGS sequence"/>
</dbReference>
<name>A0A1W1UXI7_9DEIO</name>
<accession>A0A1W1UXI7</accession>
<gene>
    <name evidence="1" type="ORF">SAMN00790413_03416</name>
</gene>
<dbReference type="STRING" id="695939.SAMN00790413_03416"/>
<organism evidence="1 2">
    <name type="scientific">Deinococcus hopiensis KR-140</name>
    <dbReference type="NCBI Taxonomy" id="695939"/>
    <lineage>
        <taxon>Bacteria</taxon>
        <taxon>Thermotogati</taxon>
        <taxon>Deinococcota</taxon>
        <taxon>Deinococci</taxon>
        <taxon>Deinococcales</taxon>
        <taxon>Deinococcaceae</taxon>
        <taxon>Deinococcus</taxon>
    </lineage>
</organism>
<evidence type="ECO:0000313" key="1">
    <source>
        <dbReference type="EMBL" id="SMB85471.1"/>
    </source>
</evidence>